<proteinExistence type="predicted"/>
<organism evidence="7 8">
    <name type="scientific">Mya arenaria</name>
    <name type="common">Soft-shell clam</name>
    <dbReference type="NCBI Taxonomy" id="6604"/>
    <lineage>
        <taxon>Eukaryota</taxon>
        <taxon>Metazoa</taxon>
        <taxon>Spiralia</taxon>
        <taxon>Lophotrochozoa</taxon>
        <taxon>Mollusca</taxon>
        <taxon>Bivalvia</taxon>
        <taxon>Autobranchia</taxon>
        <taxon>Heteroconchia</taxon>
        <taxon>Euheterodonta</taxon>
        <taxon>Imparidentia</taxon>
        <taxon>Neoheterodontei</taxon>
        <taxon>Myida</taxon>
        <taxon>Myoidea</taxon>
        <taxon>Myidae</taxon>
        <taxon>Mya</taxon>
    </lineage>
</organism>
<evidence type="ECO:0000256" key="1">
    <source>
        <dbReference type="ARBA" id="ARBA00004123"/>
    </source>
</evidence>
<gene>
    <name evidence="7" type="ORF">MAR_018761</name>
</gene>
<dbReference type="Pfam" id="PF05699">
    <property type="entry name" value="Dimer_Tnp_hAT"/>
    <property type="match status" value="1"/>
</dbReference>
<dbReference type="InterPro" id="IPR012337">
    <property type="entry name" value="RNaseH-like_sf"/>
</dbReference>
<evidence type="ECO:0000256" key="5">
    <source>
        <dbReference type="ARBA" id="ARBA00023242"/>
    </source>
</evidence>
<name>A0ABY7EFK3_MYAAR</name>
<dbReference type="EMBL" id="CP111017">
    <property type="protein sequence ID" value="WAR08803.1"/>
    <property type="molecule type" value="Genomic_DNA"/>
</dbReference>
<dbReference type="InterPro" id="IPR008906">
    <property type="entry name" value="HATC_C_dom"/>
</dbReference>
<comment type="subcellular location">
    <subcellularLocation>
        <location evidence="1">Nucleus</location>
    </subcellularLocation>
</comment>
<evidence type="ECO:0000313" key="7">
    <source>
        <dbReference type="EMBL" id="WAR08803.1"/>
    </source>
</evidence>
<protein>
    <submittedName>
        <fullName evidence="7">DSLE-like protein</fullName>
    </submittedName>
</protein>
<dbReference type="Proteomes" id="UP001164746">
    <property type="component" value="Chromosome 6"/>
</dbReference>
<feature type="domain" description="HAT C-terminal dimerisation" evidence="6">
    <location>
        <begin position="230"/>
        <end position="298"/>
    </location>
</feature>
<accession>A0ABY7EFK3</accession>
<dbReference type="InterPro" id="IPR052035">
    <property type="entry name" value="ZnF_BED_domain_contain"/>
</dbReference>
<reference evidence="7" key="1">
    <citation type="submission" date="2022-11" db="EMBL/GenBank/DDBJ databases">
        <title>Centuries of genome instability and evolution in soft-shell clam transmissible cancer (bioRxiv).</title>
        <authorList>
            <person name="Hart S.F.M."/>
            <person name="Yonemitsu M.A."/>
            <person name="Giersch R.M."/>
            <person name="Beal B.F."/>
            <person name="Arriagada G."/>
            <person name="Davis B.W."/>
            <person name="Ostrander E.A."/>
            <person name="Goff S.P."/>
            <person name="Metzger M.J."/>
        </authorList>
    </citation>
    <scope>NUCLEOTIDE SEQUENCE</scope>
    <source>
        <strain evidence="7">MELC-2E11</strain>
        <tissue evidence="7">Siphon/mantle</tissue>
    </source>
</reference>
<dbReference type="SUPFAM" id="SSF53098">
    <property type="entry name" value="Ribonuclease H-like"/>
    <property type="match status" value="1"/>
</dbReference>
<keyword evidence="4" id="KW-0862">Zinc</keyword>
<dbReference type="PANTHER" id="PTHR46481:SF10">
    <property type="entry name" value="ZINC FINGER BED DOMAIN-CONTAINING PROTEIN 39"/>
    <property type="match status" value="1"/>
</dbReference>
<evidence type="ECO:0000256" key="3">
    <source>
        <dbReference type="ARBA" id="ARBA00022771"/>
    </source>
</evidence>
<sequence>MSHNAKFYTKKIDKKAAAGSKKIDVLFKQSCTYPADSSCEEYADERSNLISRLEKATSVSLTTDTWTSNSTESFIAVTAHYLDAEWILHSDVLMTRAMPERHTAENIASRLQECVREFGLTGKPCNNDTALVASMKTTLRDEMKERFQPGRDETAESLPMLASLLDSRYKKLSFLPRQLRRMTHTMLEGRLDDVPLKVSSHVDGDCAPPDKRPRLEFMVTSPESSVEDDLQLYLAEKMNDPTPALEWWRRKENRFPKVAHVARSLLAVPATSVPSERVFSSAGLVLNKLRNRLNMRSVKCDTE</sequence>
<evidence type="ECO:0000256" key="2">
    <source>
        <dbReference type="ARBA" id="ARBA00022723"/>
    </source>
</evidence>
<evidence type="ECO:0000256" key="4">
    <source>
        <dbReference type="ARBA" id="ARBA00022833"/>
    </source>
</evidence>
<keyword evidence="2" id="KW-0479">Metal-binding</keyword>
<evidence type="ECO:0000313" key="8">
    <source>
        <dbReference type="Proteomes" id="UP001164746"/>
    </source>
</evidence>
<keyword evidence="8" id="KW-1185">Reference proteome</keyword>
<dbReference type="PANTHER" id="PTHR46481">
    <property type="entry name" value="ZINC FINGER BED DOMAIN-CONTAINING PROTEIN 4"/>
    <property type="match status" value="1"/>
</dbReference>
<evidence type="ECO:0000259" key="6">
    <source>
        <dbReference type="Pfam" id="PF05699"/>
    </source>
</evidence>
<keyword evidence="3" id="KW-0863">Zinc-finger</keyword>
<keyword evidence="5" id="KW-0539">Nucleus</keyword>